<dbReference type="Gene3D" id="3.40.50.300">
    <property type="entry name" value="P-loop containing nucleotide triphosphate hydrolases"/>
    <property type="match status" value="1"/>
</dbReference>
<proteinExistence type="predicted"/>
<dbReference type="PANTHER" id="PTHR43581">
    <property type="entry name" value="ATP/GTP PHOSPHATASE"/>
    <property type="match status" value="1"/>
</dbReference>
<dbReference type="AlphaFoldDB" id="A0A5J4QIM2"/>
<dbReference type="InterPro" id="IPR051396">
    <property type="entry name" value="Bact_Antivir_Def_Nuclease"/>
</dbReference>
<feature type="non-terminal residue" evidence="2">
    <location>
        <position position="414"/>
    </location>
</feature>
<accession>A0A5J4QIM2</accession>
<evidence type="ECO:0000313" key="2">
    <source>
        <dbReference type="EMBL" id="KAA6321677.1"/>
    </source>
</evidence>
<name>A0A5J4QIM2_9ZZZZ</name>
<gene>
    <name evidence="2" type="ORF">EZS27_028701</name>
</gene>
<feature type="domain" description="Endonuclease GajA/Old nuclease/RecF-like AAA" evidence="1">
    <location>
        <begin position="2"/>
        <end position="358"/>
    </location>
</feature>
<dbReference type="SUPFAM" id="SSF52540">
    <property type="entry name" value="P-loop containing nucleoside triphosphate hydrolases"/>
    <property type="match status" value="1"/>
</dbReference>
<comment type="caution">
    <text evidence="2">The sequence shown here is derived from an EMBL/GenBank/DDBJ whole genome shotgun (WGS) entry which is preliminary data.</text>
</comment>
<sequence length="414" mass="47493">MKILFENLGIIKKMELDLSKRLMIFCGQNGTGKTYASYLVYEYINQNLKESKPLFDIKDLLEKKNITVELNDDNLFLLAKEYAAIDISTINRLFGLSQQTTRFSNFKSQLISSKEEFIKGIRSISTKRRFLSTGSVIRLNKEYDSNSISLSLELRESGNTDNDDLVKLINLINKRQNNLINRFFAKQSLTKTYILPVERNSVYTFIDELAVNQLNNLGIENDIKKNRYPRPILNALETVADLKQIKKEKSKYIWLAEEIEKDILHGNISVSKDGELQFISQKAPDIALSVHLSASVIKNLSGLLIYLKHLANANDLLIIDEPELGLHPDNQIVLARIFAKLIRNNIRLLICTHSDYIIRELNNLIMLSSEKISEEVIQKWGYKNTDKINPDEVGVYLFDFDKDNTNSVEVTPLP</sequence>
<protein>
    <recommendedName>
        <fullName evidence="1">Endonuclease GajA/Old nuclease/RecF-like AAA domain-containing protein</fullName>
    </recommendedName>
</protein>
<dbReference type="Pfam" id="PF13175">
    <property type="entry name" value="AAA_15"/>
    <property type="match status" value="1"/>
</dbReference>
<evidence type="ECO:0000259" key="1">
    <source>
        <dbReference type="Pfam" id="PF13175"/>
    </source>
</evidence>
<dbReference type="InterPro" id="IPR027417">
    <property type="entry name" value="P-loop_NTPase"/>
</dbReference>
<reference evidence="2" key="1">
    <citation type="submission" date="2019-03" db="EMBL/GenBank/DDBJ databases">
        <title>Single cell metagenomics reveals metabolic interactions within the superorganism composed of flagellate Streblomastix strix and complex community of Bacteroidetes bacteria on its surface.</title>
        <authorList>
            <person name="Treitli S.C."/>
            <person name="Kolisko M."/>
            <person name="Husnik F."/>
            <person name="Keeling P."/>
            <person name="Hampl V."/>
        </authorList>
    </citation>
    <scope>NUCLEOTIDE SEQUENCE</scope>
    <source>
        <strain evidence="2">STM</strain>
    </source>
</reference>
<dbReference type="PANTHER" id="PTHR43581:SF4">
    <property type="entry name" value="ATP_GTP PHOSPHATASE"/>
    <property type="match status" value="1"/>
</dbReference>
<dbReference type="EMBL" id="SNRY01003247">
    <property type="protein sequence ID" value="KAA6321677.1"/>
    <property type="molecule type" value="Genomic_DNA"/>
</dbReference>
<organism evidence="2">
    <name type="scientific">termite gut metagenome</name>
    <dbReference type="NCBI Taxonomy" id="433724"/>
    <lineage>
        <taxon>unclassified sequences</taxon>
        <taxon>metagenomes</taxon>
        <taxon>organismal metagenomes</taxon>
    </lineage>
</organism>
<dbReference type="InterPro" id="IPR041685">
    <property type="entry name" value="AAA_GajA/Old/RecF-like"/>
</dbReference>
<dbReference type="CDD" id="cd00267">
    <property type="entry name" value="ABC_ATPase"/>
    <property type="match status" value="1"/>
</dbReference>